<accession>A0A554VNB8</accession>
<evidence type="ECO:0000313" key="3">
    <source>
        <dbReference type="EMBL" id="TSE09834.1"/>
    </source>
</evidence>
<name>A0A554VNB8_9FLAO</name>
<gene>
    <name evidence="3" type="ORF">FOF46_07405</name>
</gene>
<evidence type="ECO:0000256" key="2">
    <source>
        <dbReference type="SAM" id="SignalP"/>
    </source>
</evidence>
<dbReference type="OrthoDB" id="832237at2"/>
<feature type="signal peptide" evidence="2">
    <location>
        <begin position="1"/>
        <end position="23"/>
    </location>
</feature>
<evidence type="ECO:0000313" key="4">
    <source>
        <dbReference type="Proteomes" id="UP000318833"/>
    </source>
</evidence>
<dbReference type="RefSeq" id="WP_143916010.1">
    <property type="nucleotide sequence ID" value="NZ_CANMIK010000045.1"/>
</dbReference>
<reference evidence="3 4" key="1">
    <citation type="submission" date="2019-07" db="EMBL/GenBank/DDBJ databases">
        <title>The draft genome sequence of Aquimarina algiphila M91.</title>
        <authorList>
            <person name="Meng X."/>
        </authorList>
    </citation>
    <scope>NUCLEOTIDE SEQUENCE [LARGE SCALE GENOMIC DNA]</scope>
    <source>
        <strain evidence="3 4">M91</strain>
    </source>
</reference>
<dbReference type="InterPro" id="IPR014755">
    <property type="entry name" value="Cu-Rt/internalin_Ig-like"/>
</dbReference>
<feature type="chain" id="PRO_5021874525" description="PKD domain-containing protein" evidence="2">
    <location>
        <begin position="24"/>
        <end position="521"/>
    </location>
</feature>
<comment type="caution">
    <text evidence="3">The sequence shown here is derived from an EMBL/GenBank/DDBJ whole genome shotgun (WGS) entry which is preliminary data.</text>
</comment>
<dbReference type="Proteomes" id="UP000318833">
    <property type="component" value="Unassembled WGS sequence"/>
</dbReference>
<dbReference type="Gene3D" id="2.60.120.260">
    <property type="entry name" value="Galactose-binding domain-like"/>
    <property type="match status" value="1"/>
</dbReference>
<organism evidence="3 4">
    <name type="scientific">Aquimarina algiphila</name>
    <dbReference type="NCBI Taxonomy" id="2047982"/>
    <lineage>
        <taxon>Bacteria</taxon>
        <taxon>Pseudomonadati</taxon>
        <taxon>Bacteroidota</taxon>
        <taxon>Flavobacteriia</taxon>
        <taxon>Flavobacteriales</taxon>
        <taxon>Flavobacteriaceae</taxon>
        <taxon>Aquimarina</taxon>
    </lineage>
</organism>
<dbReference type="EMBL" id="VLNR01000011">
    <property type="protein sequence ID" value="TSE09834.1"/>
    <property type="molecule type" value="Genomic_DNA"/>
</dbReference>
<dbReference type="Gene3D" id="2.60.40.1220">
    <property type="match status" value="1"/>
</dbReference>
<evidence type="ECO:0000256" key="1">
    <source>
        <dbReference type="ARBA" id="ARBA00022729"/>
    </source>
</evidence>
<protein>
    <recommendedName>
        <fullName evidence="5">PKD domain-containing protein</fullName>
    </recommendedName>
</protein>
<evidence type="ECO:0008006" key="5">
    <source>
        <dbReference type="Google" id="ProtNLM"/>
    </source>
</evidence>
<dbReference type="AlphaFoldDB" id="A0A554VNB8"/>
<sequence>MKKYLKIIMLLVTTILLMTNCQNDDVDTDIPSKRVIFTSEQTQGNAIRVNTSLSFGDISSGVISRTWSIPEGVANITESSESRIKPIFNRVGQHNVTLTQTFEESAFVNGVQRGTKLDTTIVVTVLEPIKIDLKANYINPDGSLGAALNLSNNVENEVIASRSVRYTFDPVGLPQNIAWTLDGGDPDEVVGTMNQVDVSYKRIGVYDFTVIANTPRPFGGDTISFEKLIKVIPSTDPVTLGNVEGKRDGTLALEFSREMDETTINATDFSIAIENGGSVIPATISSVSINPTERNILNITLDGELIYIDDTVTVSYTAGGLSTADGVQSDSFTEVSMNVFEQSPNLLEATAATTDPGFENSLSSDWIDGGFAFGTSLDATLTVNNTRAHTGINSGLVTASANTNSVIYNQGKEFPFETGKTYQLGVWSYLETSIDRATTGFDPEFRYYFNQTGGPNYSIAGPVIPFLNIPLNEWVFNSIIITTTASDGPKEIMIRFLNEGNDNDLRVYIDDLSVSEVILRP</sequence>
<keyword evidence="4" id="KW-1185">Reference proteome</keyword>
<keyword evidence="1 2" id="KW-0732">Signal</keyword>
<proteinExistence type="predicted"/>